<dbReference type="SUPFAM" id="SSF56281">
    <property type="entry name" value="Metallo-hydrolase/oxidoreductase"/>
    <property type="match status" value="1"/>
</dbReference>
<comment type="caution">
    <text evidence="8">The sequence shown here is derived from an EMBL/GenBank/DDBJ whole genome shotgun (WGS) entry which is preliminary data.</text>
</comment>
<evidence type="ECO:0000256" key="4">
    <source>
        <dbReference type="ARBA" id="ARBA00022989"/>
    </source>
</evidence>
<accession>A0A7C4LJR1</accession>
<dbReference type="Pfam" id="PF10442">
    <property type="entry name" value="FIST_C"/>
    <property type="match status" value="1"/>
</dbReference>
<dbReference type="InterPro" id="IPR019494">
    <property type="entry name" value="FIST_C"/>
</dbReference>
<feature type="domain" description="FIST" evidence="6">
    <location>
        <begin position="32"/>
        <end position="227"/>
    </location>
</feature>
<dbReference type="SMART" id="SM01204">
    <property type="entry name" value="FIST_C"/>
    <property type="match status" value="1"/>
</dbReference>
<dbReference type="GO" id="GO:0005886">
    <property type="term" value="C:plasma membrane"/>
    <property type="evidence" value="ECO:0007669"/>
    <property type="project" value="UniProtKB-SubCell"/>
</dbReference>
<evidence type="ECO:0000256" key="3">
    <source>
        <dbReference type="ARBA" id="ARBA00022692"/>
    </source>
</evidence>
<evidence type="ECO:0000256" key="2">
    <source>
        <dbReference type="ARBA" id="ARBA00022475"/>
    </source>
</evidence>
<comment type="subcellular location">
    <subcellularLocation>
        <location evidence="1">Cell membrane</location>
        <topology evidence="1">Multi-pass membrane protein</topology>
    </subcellularLocation>
</comment>
<dbReference type="PIRSF" id="PIRSF018953">
    <property type="entry name" value="UCP018953"/>
    <property type="match status" value="1"/>
</dbReference>
<evidence type="ECO:0000259" key="6">
    <source>
        <dbReference type="SMART" id="SM00897"/>
    </source>
</evidence>
<sequence>MPFAAGSSVQADLPGAVTEACRPIVHRLAGKPADLTVVFVTHGHHGQWGQLPELLRAALPTRCMIGCSAEAVIADGREIESGPAVVVWSAVLPGAELLPFQIGFERTPDGILCTGIPEWSETDPRDMRAVLALGEPYSSAPVSLLERLEDELPRVPVIGGMASGALGPGDNRLFLQGETVASGAVAVAVRGGPAIRTLVSQGCRPIGSPFVVTRAEQNVIAELGGRPALERLQEVYELLSEHDKELLSNGVHLGLAINEYQDRFSHGDFLIANVLGARRDTGAIAIGNLVRTGQTVQFHVRDAMSADDDLRNMLEEHRQRRRPPPAAALLFSCNGRGRRLFHEPDHDAAAVQSALGPLPLAGFFANGEFGPVGGRSYIHGFTASLALFDEE</sequence>
<dbReference type="AlphaFoldDB" id="A0A7C4LJR1"/>
<feature type="domain" description="FIST C-domain" evidence="7">
    <location>
        <begin position="228"/>
        <end position="372"/>
    </location>
</feature>
<name>A0A7C4LJR1_9PLAN</name>
<evidence type="ECO:0000259" key="7">
    <source>
        <dbReference type="SMART" id="SM01204"/>
    </source>
</evidence>
<dbReference type="EMBL" id="DSVQ01000009">
    <property type="protein sequence ID" value="HGT38513.1"/>
    <property type="molecule type" value="Genomic_DNA"/>
</dbReference>
<keyword evidence="5" id="KW-0472">Membrane</keyword>
<evidence type="ECO:0000256" key="1">
    <source>
        <dbReference type="ARBA" id="ARBA00004651"/>
    </source>
</evidence>
<dbReference type="InterPro" id="IPR036866">
    <property type="entry name" value="RibonucZ/Hydroxyglut_hydro"/>
</dbReference>
<evidence type="ECO:0000256" key="5">
    <source>
        <dbReference type="ARBA" id="ARBA00023136"/>
    </source>
</evidence>
<dbReference type="PANTHER" id="PTHR14939:SF5">
    <property type="entry name" value="F-BOX ONLY PROTEIN 22"/>
    <property type="match status" value="1"/>
</dbReference>
<organism evidence="8">
    <name type="scientific">Schlesneria paludicola</name>
    <dbReference type="NCBI Taxonomy" id="360056"/>
    <lineage>
        <taxon>Bacteria</taxon>
        <taxon>Pseudomonadati</taxon>
        <taxon>Planctomycetota</taxon>
        <taxon>Planctomycetia</taxon>
        <taxon>Planctomycetales</taxon>
        <taxon>Planctomycetaceae</taxon>
        <taxon>Schlesneria</taxon>
    </lineage>
</organism>
<evidence type="ECO:0000313" key="8">
    <source>
        <dbReference type="EMBL" id="HGT38513.1"/>
    </source>
</evidence>
<dbReference type="InterPro" id="IPR016741">
    <property type="entry name" value="UCP018953"/>
</dbReference>
<proteinExistence type="predicted"/>
<dbReference type="InterPro" id="IPR013702">
    <property type="entry name" value="FIST_domain_N"/>
</dbReference>
<keyword evidence="2" id="KW-1003">Cell membrane</keyword>
<dbReference type="PANTHER" id="PTHR14939">
    <property type="entry name" value="F-BOX ONLY PROTEIN 22"/>
    <property type="match status" value="1"/>
</dbReference>
<gene>
    <name evidence="8" type="ORF">ENS64_04520</name>
</gene>
<protein>
    <recommendedName>
        <fullName evidence="9">Histidine kinase</fullName>
    </recommendedName>
</protein>
<keyword evidence="3" id="KW-0812">Transmembrane</keyword>
<keyword evidence="4" id="KW-1133">Transmembrane helix</keyword>
<reference evidence="8" key="1">
    <citation type="journal article" date="2020" name="mSystems">
        <title>Genome- and Community-Level Interaction Insights into Carbon Utilization and Element Cycling Functions of Hydrothermarchaeota in Hydrothermal Sediment.</title>
        <authorList>
            <person name="Zhou Z."/>
            <person name="Liu Y."/>
            <person name="Xu W."/>
            <person name="Pan J."/>
            <person name="Luo Z.H."/>
            <person name="Li M."/>
        </authorList>
    </citation>
    <scope>NUCLEOTIDE SEQUENCE [LARGE SCALE GENOMIC DNA]</scope>
    <source>
        <strain evidence="8">SpSt-508</strain>
    </source>
</reference>
<dbReference type="SMART" id="SM00897">
    <property type="entry name" value="FIST"/>
    <property type="match status" value="1"/>
</dbReference>
<dbReference type="Pfam" id="PF08495">
    <property type="entry name" value="FIST"/>
    <property type="match status" value="1"/>
</dbReference>
<evidence type="ECO:0008006" key="9">
    <source>
        <dbReference type="Google" id="ProtNLM"/>
    </source>
</evidence>